<dbReference type="Proteomes" id="UP000051934">
    <property type="component" value="Unassembled WGS sequence"/>
</dbReference>
<dbReference type="GO" id="GO:0006635">
    <property type="term" value="P:fatty acid beta-oxidation"/>
    <property type="evidence" value="ECO:0007669"/>
    <property type="project" value="UniProtKB-UniPathway"/>
</dbReference>
<dbReference type="Gene3D" id="3.90.226.10">
    <property type="entry name" value="2-enoyl-CoA Hydratase, Chain A, domain 1"/>
    <property type="match status" value="1"/>
</dbReference>
<evidence type="ECO:0000256" key="3">
    <source>
        <dbReference type="ARBA" id="ARBA00022832"/>
    </source>
</evidence>
<evidence type="ECO:0000313" key="9">
    <source>
        <dbReference type="Proteomes" id="UP000051934"/>
    </source>
</evidence>
<keyword evidence="3" id="KW-0276">Fatty acid metabolism</keyword>
<accession>A0A0R2S984</accession>
<dbReference type="GO" id="GO:0016853">
    <property type="term" value="F:isomerase activity"/>
    <property type="evidence" value="ECO:0007669"/>
    <property type="project" value="UniProtKB-KW"/>
</dbReference>
<dbReference type="NCBIfam" id="NF004794">
    <property type="entry name" value="PRK06142.1"/>
    <property type="match status" value="1"/>
</dbReference>
<dbReference type="InterPro" id="IPR029045">
    <property type="entry name" value="ClpP/crotonase-like_dom_sf"/>
</dbReference>
<dbReference type="EMBL" id="LIBB01000176">
    <property type="protein sequence ID" value="KRO71479.1"/>
    <property type="molecule type" value="Genomic_DNA"/>
</dbReference>
<protein>
    <submittedName>
        <fullName evidence="8">Enoyl-CoA hydratase</fullName>
    </submittedName>
</protein>
<organism evidence="8 9">
    <name type="scientific">OM182 bacterium BACL3 MAG-120507-bin80</name>
    <dbReference type="NCBI Taxonomy" id="1655577"/>
    <lineage>
        <taxon>Bacteria</taxon>
        <taxon>Pseudomonadati</taxon>
        <taxon>Pseudomonadota</taxon>
        <taxon>Gammaproteobacteria</taxon>
        <taxon>OMG group</taxon>
        <taxon>OM182 clade</taxon>
    </lineage>
</organism>
<name>A0A0R2S984_9GAMM</name>
<gene>
    <name evidence="8" type="ORF">ABR69_01505</name>
</gene>
<dbReference type="InterPro" id="IPR018376">
    <property type="entry name" value="Enoyl-CoA_hyd/isom_CS"/>
</dbReference>
<evidence type="ECO:0000256" key="4">
    <source>
        <dbReference type="ARBA" id="ARBA00023098"/>
    </source>
</evidence>
<evidence type="ECO:0000256" key="2">
    <source>
        <dbReference type="ARBA" id="ARBA00005254"/>
    </source>
</evidence>
<comment type="similarity">
    <text evidence="2 6">Belongs to the enoyl-CoA hydratase/isomerase family.</text>
</comment>
<dbReference type="Gene3D" id="1.10.12.10">
    <property type="entry name" value="Lyase 2-enoyl-coa Hydratase, Chain A, domain 2"/>
    <property type="match status" value="1"/>
</dbReference>
<evidence type="ECO:0000256" key="1">
    <source>
        <dbReference type="ARBA" id="ARBA00005005"/>
    </source>
</evidence>
<dbReference type="FunFam" id="1.10.12.10:FF:000004">
    <property type="entry name" value="Delta3,5-delta2,4-dienoyl-CoA isomerase"/>
    <property type="match status" value="1"/>
</dbReference>
<evidence type="ECO:0000256" key="6">
    <source>
        <dbReference type="RuleBase" id="RU003707"/>
    </source>
</evidence>
<dbReference type="InterPro" id="IPR045002">
    <property type="entry name" value="Ech1-like"/>
</dbReference>
<dbReference type="UniPathway" id="UPA00659"/>
<feature type="region of interest" description="Disordered" evidence="7">
    <location>
        <begin position="281"/>
        <end position="301"/>
    </location>
</feature>
<comment type="pathway">
    <text evidence="1">Lipid metabolism; fatty acid beta-oxidation.</text>
</comment>
<evidence type="ECO:0000313" key="8">
    <source>
        <dbReference type="EMBL" id="KRO71479.1"/>
    </source>
</evidence>
<comment type="caution">
    <text evidence="8">The sequence shown here is derived from an EMBL/GenBank/DDBJ whole genome shotgun (WGS) entry which is preliminary data.</text>
</comment>
<dbReference type="Pfam" id="PF00378">
    <property type="entry name" value="ECH_1"/>
    <property type="match status" value="1"/>
</dbReference>
<evidence type="ECO:0000256" key="7">
    <source>
        <dbReference type="SAM" id="MobiDB-lite"/>
    </source>
</evidence>
<sequence length="301" mass="33325">MAKFDPKTRTRNAVNTTCFEVSIADHIAHIVLNRPEKRNSMITAFWDELPLVISALEQDDSVRVIVISSTGPHFTAGIDTAVFASNETPNEDPREVEHQKRRHGARFYDNVLRMQRTFNCLEECRVPVLAAIQGGAIGGGVDLITACDMRYMSKDGFLTIFEINIGMTADVGTFPRITKLIPEGIARELAYTGRRMGAEEAQNIGLVNAVFDTHEELLAGVMEIAREITKKAPIAIYGSKRLITYSRDHSTADSLDYISIWNASMLNSAEVREAMSAASEKREGDFASLPPKKHTMSTTVS</sequence>
<dbReference type="InterPro" id="IPR001753">
    <property type="entry name" value="Enoyl-CoA_hydra/iso"/>
</dbReference>
<evidence type="ECO:0000256" key="5">
    <source>
        <dbReference type="ARBA" id="ARBA00023235"/>
    </source>
</evidence>
<keyword evidence="5" id="KW-0413">Isomerase</keyword>
<dbReference type="PANTHER" id="PTHR43149">
    <property type="entry name" value="ENOYL-COA HYDRATASE"/>
    <property type="match status" value="1"/>
</dbReference>
<keyword evidence="4" id="KW-0443">Lipid metabolism</keyword>
<reference evidence="8 9" key="1">
    <citation type="submission" date="2015-10" db="EMBL/GenBank/DDBJ databases">
        <title>Metagenome-Assembled Genomes uncover a global brackish microbiome.</title>
        <authorList>
            <person name="Hugerth L.W."/>
            <person name="Larsson J."/>
            <person name="Alneberg J."/>
            <person name="Lindh M.V."/>
            <person name="Legrand C."/>
            <person name="Pinhassi J."/>
            <person name="Andersson A.F."/>
        </authorList>
    </citation>
    <scope>NUCLEOTIDE SEQUENCE [LARGE SCALE GENOMIC DNA]</scope>
    <source>
        <strain evidence="8">BACL4 MAG-120507-bin80</strain>
    </source>
</reference>
<dbReference type="PROSITE" id="PS00166">
    <property type="entry name" value="ENOYL_COA_HYDRATASE"/>
    <property type="match status" value="1"/>
</dbReference>
<dbReference type="SUPFAM" id="SSF52096">
    <property type="entry name" value="ClpP/crotonase"/>
    <property type="match status" value="1"/>
</dbReference>
<dbReference type="AlphaFoldDB" id="A0A0R2S984"/>
<proteinExistence type="inferred from homology"/>
<dbReference type="InterPro" id="IPR014748">
    <property type="entry name" value="Enoyl-CoA_hydra_C"/>
</dbReference>
<dbReference type="CDD" id="cd06558">
    <property type="entry name" value="crotonase-like"/>
    <property type="match status" value="1"/>
</dbReference>